<dbReference type="InterPro" id="IPR008258">
    <property type="entry name" value="Transglycosylase_SLT_dom_1"/>
</dbReference>
<feature type="chain" id="PRO_5046979750" evidence="2">
    <location>
        <begin position="19"/>
        <end position="191"/>
    </location>
</feature>
<evidence type="ECO:0000313" key="5">
    <source>
        <dbReference type="Proteomes" id="UP001208938"/>
    </source>
</evidence>
<dbReference type="Pfam" id="PF01464">
    <property type="entry name" value="SLT"/>
    <property type="match status" value="1"/>
</dbReference>
<dbReference type="EMBL" id="JAPDFL010000001">
    <property type="protein sequence ID" value="MCW1933539.1"/>
    <property type="molecule type" value="Genomic_DNA"/>
</dbReference>
<feature type="signal peptide" evidence="2">
    <location>
        <begin position="1"/>
        <end position="18"/>
    </location>
</feature>
<gene>
    <name evidence="4" type="ORF">OKW52_15060</name>
</gene>
<evidence type="ECO:0000313" key="4">
    <source>
        <dbReference type="EMBL" id="MCW1933539.1"/>
    </source>
</evidence>
<sequence>MRLALLALPFVAACAALPADQTTPEVAARWNHRPEAAVWNAAMIEALLTDGSAMVVSVPDDIDSFCPGYADATPSQRAGFYVAFFSGLARFESTWNPRASGGGGAYHGLLQISPATARYHGCALPEDGLYDGAANLSCAVRIATSAVSRDGVLVTDRGGVAADWPPLRDPAKRREIAEFTRALPQCASQES</sequence>
<reference evidence="4 5" key="1">
    <citation type="submission" date="2022-10" db="EMBL/GenBank/DDBJ databases">
        <title>Pararhodobacter sp. nov., isolated from marine algae.</title>
        <authorList>
            <person name="Choi B.J."/>
            <person name="Kim J.M."/>
            <person name="Lee J.K."/>
            <person name="Choi D.G."/>
            <person name="Jeon C.O."/>
        </authorList>
    </citation>
    <scope>NUCLEOTIDE SEQUENCE [LARGE SCALE GENOMIC DNA]</scope>
    <source>
        <strain evidence="4 5">ZQ420</strain>
    </source>
</reference>
<name>A0ABT3H121_9RHOB</name>
<comment type="similarity">
    <text evidence="1">Belongs to the virb1 family.</text>
</comment>
<proteinExistence type="inferred from homology"/>
<keyword evidence="5" id="KW-1185">Reference proteome</keyword>
<evidence type="ECO:0000256" key="1">
    <source>
        <dbReference type="ARBA" id="ARBA00009387"/>
    </source>
</evidence>
<comment type="caution">
    <text evidence="4">The sequence shown here is derived from an EMBL/GenBank/DDBJ whole genome shotgun (WGS) entry which is preliminary data.</text>
</comment>
<dbReference type="RefSeq" id="WP_127107439.1">
    <property type="nucleotide sequence ID" value="NZ_JAPDFL010000001.1"/>
</dbReference>
<keyword evidence="2" id="KW-0732">Signal</keyword>
<dbReference type="InterPro" id="IPR023346">
    <property type="entry name" value="Lysozyme-like_dom_sf"/>
</dbReference>
<evidence type="ECO:0000259" key="3">
    <source>
        <dbReference type="Pfam" id="PF01464"/>
    </source>
</evidence>
<accession>A0ABT3H121</accession>
<dbReference type="Gene3D" id="1.10.530.10">
    <property type="match status" value="1"/>
</dbReference>
<protein>
    <submittedName>
        <fullName evidence="4">Lytic transglycosylase domain-containing protein</fullName>
    </submittedName>
</protein>
<organism evidence="4 5">
    <name type="scientific">Pararhodobacter zhoushanensis</name>
    <dbReference type="NCBI Taxonomy" id="2479545"/>
    <lineage>
        <taxon>Bacteria</taxon>
        <taxon>Pseudomonadati</taxon>
        <taxon>Pseudomonadota</taxon>
        <taxon>Alphaproteobacteria</taxon>
        <taxon>Rhodobacterales</taxon>
        <taxon>Paracoccaceae</taxon>
        <taxon>Pararhodobacter</taxon>
    </lineage>
</organism>
<dbReference type="CDD" id="cd00254">
    <property type="entry name" value="LT-like"/>
    <property type="match status" value="1"/>
</dbReference>
<dbReference type="SUPFAM" id="SSF53955">
    <property type="entry name" value="Lysozyme-like"/>
    <property type="match status" value="1"/>
</dbReference>
<feature type="domain" description="Transglycosylase SLT" evidence="3">
    <location>
        <begin position="83"/>
        <end position="142"/>
    </location>
</feature>
<evidence type="ECO:0000256" key="2">
    <source>
        <dbReference type="SAM" id="SignalP"/>
    </source>
</evidence>
<dbReference type="Proteomes" id="UP001208938">
    <property type="component" value="Unassembled WGS sequence"/>
</dbReference>